<evidence type="ECO:0000313" key="1">
    <source>
        <dbReference type="EMBL" id="CAG8541502.1"/>
    </source>
</evidence>
<gene>
    <name evidence="1" type="ORF">AGERDE_LOCUS6208</name>
</gene>
<dbReference type="OrthoDB" id="5340906at2759"/>
<name>A0A9N9FKZ8_9GLOM</name>
<dbReference type="EMBL" id="CAJVPL010000935">
    <property type="protein sequence ID" value="CAG8541502.1"/>
    <property type="molecule type" value="Genomic_DNA"/>
</dbReference>
<organism evidence="1 2">
    <name type="scientific">Ambispora gerdemannii</name>
    <dbReference type="NCBI Taxonomy" id="144530"/>
    <lineage>
        <taxon>Eukaryota</taxon>
        <taxon>Fungi</taxon>
        <taxon>Fungi incertae sedis</taxon>
        <taxon>Mucoromycota</taxon>
        <taxon>Glomeromycotina</taxon>
        <taxon>Glomeromycetes</taxon>
        <taxon>Archaeosporales</taxon>
        <taxon>Ambisporaceae</taxon>
        <taxon>Ambispora</taxon>
    </lineage>
</organism>
<comment type="caution">
    <text evidence="1">The sequence shown here is derived from an EMBL/GenBank/DDBJ whole genome shotgun (WGS) entry which is preliminary data.</text>
</comment>
<accession>A0A9N9FKZ8</accession>
<dbReference type="AlphaFoldDB" id="A0A9N9FKZ8"/>
<evidence type="ECO:0000313" key="2">
    <source>
        <dbReference type="Proteomes" id="UP000789831"/>
    </source>
</evidence>
<dbReference type="Proteomes" id="UP000789831">
    <property type="component" value="Unassembled WGS sequence"/>
</dbReference>
<keyword evidence="2" id="KW-1185">Reference proteome</keyword>
<protein>
    <submittedName>
        <fullName evidence="1">8302_t:CDS:1</fullName>
    </submittedName>
</protein>
<sequence>MYKIVEAKGLKMPKMIKDMFDQMNVKPANWKRSGFSMLTHQSDMYVLCCAQNLSIAPHIKEFGKRTLPAIIMAWKAKKIVDSTIRLIEQTDDSDEEDQLRRLQDACDMTPPPSRKRQRAYLPTCLDTSSKPSKRIKEISFASKTQEESTEHFCGNELQVRCFYGGIMVNV</sequence>
<proteinExistence type="predicted"/>
<reference evidence="1" key="1">
    <citation type="submission" date="2021-06" db="EMBL/GenBank/DDBJ databases">
        <authorList>
            <person name="Kallberg Y."/>
            <person name="Tangrot J."/>
            <person name="Rosling A."/>
        </authorList>
    </citation>
    <scope>NUCLEOTIDE SEQUENCE</scope>
    <source>
        <strain evidence="1">MT106</strain>
    </source>
</reference>